<dbReference type="RefSeq" id="WP_119162877.1">
    <property type="nucleotide sequence ID" value="NZ_LR134442.1"/>
</dbReference>
<dbReference type="GO" id="GO:0006793">
    <property type="term" value="P:phosphorus metabolic process"/>
    <property type="evidence" value="ECO:0007669"/>
    <property type="project" value="UniProtKB-ARBA"/>
</dbReference>
<keyword evidence="2" id="KW-1185">Reference proteome</keyword>
<reference evidence="2" key="1">
    <citation type="submission" date="2018-08" db="EMBL/GenBank/DDBJ databases">
        <authorList>
            <person name="Hornung B."/>
        </authorList>
    </citation>
    <scope>NUCLEOTIDE SEQUENCE [LARGE SCALE GENOMIC DNA]</scope>
</reference>
<protein>
    <submittedName>
        <fullName evidence="1">Phospholipase D/Transphosphatidylase</fullName>
    </submittedName>
</protein>
<name>A0A383S977_9ACTN</name>
<sequence length="258" mass="27355">MTPVDEDERAAIVELGAALSGAQASSIVASLEAGETLTQALGVVEQSSRRRLRDLMSRAGLGVLDQARTIAVLRAIEGAHAHPTSITPVWTVPGGPGSLGVSGHLTGLTHALVAGVYSSVTCSTYNIARSSALWEALKQAAARPQVSVRLYLDTDVADADPVPWSPTTRQVAEELPGAVVWRTRADETGARPRNHAKFVIIDHQIVVVTSANVSYSAEQRNVELGLRLDEPLLARSIEDQTRALEPSVYERVGGGQVA</sequence>
<dbReference type="PROSITE" id="PS50035">
    <property type="entry name" value="PLD"/>
    <property type="match status" value="1"/>
</dbReference>
<dbReference type="Pfam" id="PF13091">
    <property type="entry name" value="PLDc_2"/>
    <property type="match status" value="1"/>
</dbReference>
<dbReference type="SUPFAM" id="SSF56024">
    <property type="entry name" value="Phospholipase D/nuclease"/>
    <property type="match status" value="1"/>
</dbReference>
<dbReference type="InterPro" id="IPR001736">
    <property type="entry name" value="PLipase_D/transphosphatidylase"/>
</dbReference>
<organism evidence="1 2">
    <name type="scientific">Propionibacterium australiense</name>
    <dbReference type="NCBI Taxonomy" id="119981"/>
    <lineage>
        <taxon>Bacteria</taxon>
        <taxon>Bacillati</taxon>
        <taxon>Actinomycetota</taxon>
        <taxon>Actinomycetes</taxon>
        <taxon>Propionibacteriales</taxon>
        <taxon>Propionibacteriaceae</taxon>
        <taxon>Propionibacterium</taxon>
    </lineage>
</organism>
<dbReference type="InterPro" id="IPR025202">
    <property type="entry name" value="PLD-like_dom"/>
</dbReference>
<dbReference type="GO" id="GO:0003824">
    <property type="term" value="F:catalytic activity"/>
    <property type="evidence" value="ECO:0007669"/>
    <property type="project" value="InterPro"/>
</dbReference>
<accession>A0A383S977</accession>
<evidence type="ECO:0000313" key="2">
    <source>
        <dbReference type="Proteomes" id="UP000263928"/>
    </source>
</evidence>
<proteinExistence type="predicted"/>
<dbReference type="Gene3D" id="3.30.870.10">
    <property type="entry name" value="Endonuclease Chain A"/>
    <property type="match status" value="1"/>
</dbReference>
<gene>
    <name evidence="1" type="ORF">PROPAUS_2603</name>
</gene>
<evidence type="ECO:0000313" key="1">
    <source>
        <dbReference type="EMBL" id="SYZ34585.1"/>
    </source>
</evidence>
<dbReference type="NCBIfam" id="NF038319">
    <property type="entry name" value="DISARM_DrmC_I"/>
    <property type="match status" value="1"/>
</dbReference>
<dbReference type="InterPro" id="IPR047955">
    <property type="entry name" value="DrmC-like"/>
</dbReference>
<dbReference type="AlphaFoldDB" id="A0A383S977"/>
<dbReference type="Proteomes" id="UP000263928">
    <property type="component" value="Unassembled WGS sequence"/>
</dbReference>
<dbReference type="EMBL" id="UNQJ01000030">
    <property type="protein sequence ID" value="SYZ34585.1"/>
    <property type="molecule type" value="Genomic_DNA"/>
</dbReference>